<dbReference type="EMBL" id="CP029426">
    <property type="protein sequence ID" value="AWM03726.1"/>
    <property type="molecule type" value="Genomic_DNA"/>
</dbReference>
<gene>
    <name evidence="1" type="ORF">CIT40_29300</name>
</gene>
<protein>
    <submittedName>
        <fullName evidence="1">Uncharacterized protein</fullName>
    </submittedName>
</protein>
<dbReference type="AlphaFoldDB" id="A0A2U8Q0X7"/>
<reference evidence="1 2" key="1">
    <citation type="journal article" date="2017" name="Syst. Appl. Microbiol.">
        <title>Soybeans inoculated with root zone soils of Canadian native legumes harbour diverse and novel Bradyrhizobium spp. that possess agricultural potential.</title>
        <authorList>
            <person name="Bromfield E.S.P."/>
            <person name="Cloutier S."/>
            <person name="Tambong J.T."/>
            <person name="Tran Thi T.V."/>
        </authorList>
    </citation>
    <scope>NUCLEOTIDE SEQUENCE [LARGE SCALE GENOMIC DNA]</scope>
    <source>
        <strain evidence="1 2">39S1MB</strain>
    </source>
</reference>
<name>A0A2U8Q0X7_9BRAD</name>
<evidence type="ECO:0000313" key="2">
    <source>
        <dbReference type="Proteomes" id="UP000215884"/>
    </source>
</evidence>
<sequence>MLRRAKHEQNAIIGWWDGFPVPTLLSTNVLDLVTTKRLLAHPLVATPLRKTANLVDFGVIM</sequence>
<reference evidence="1 2" key="2">
    <citation type="journal article" date="2019" name="Int. J. Syst. Evol. Microbiol.">
        <title>Description and complete genome sequence of Bradyrhizobium amphicarpaeae sp. nov., harbouring photosystem and nitrogen-fixation genes.</title>
        <authorList>
            <person name="Bromfield E.S.P."/>
            <person name="Cloutier S."/>
            <person name="Nguyen H.D.T."/>
        </authorList>
    </citation>
    <scope>NUCLEOTIDE SEQUENCE [LARGE SCALE GENOMIC DNA]</scope>
    <source>
        <strain evidence="1 2">39S1MB</strain>
    </source>
</reference>
<accession>A0A2U8Q0X7</accession>
<dbReference type="Proteomes" id="UP000215884">
    <property type="component" value="Chromosome"/>
</dbReference>
<evidence type="ECO:0000313" key="1">
    <source>
        <dbReference type="EMBL" id="AWM03726.1"/>
    </source>
</evidence>
<proteinExistence type="predicted"/>
<organism evidence="1 2">
    <name type="scientific">Bradyrhizobium amphicarpaeae</name>
    <dbReference type="NCBI Taxonomy" id="1404768"/>
    <lineage>
        <taxon>Bacteria</taxon>
        <taxon>Pseudomonadati</taxon>
        <taxon>Pseudomonadota</taxon>
        <taxon>Alphaproteobacteria</taxon>
        <taxon>Hyphomicrobiales</taxon>
        <taxon>Nitrobacteraceae</taxon>
        <taxon>Bradyrhizobium</taxon>
    </lineage>
</organism>
<keyword evidence="2" id="KW-1185">Reference proteome</keyword>